<dbReference type="RefSeq" id="WP_146558523.1">
    <property type="nucleotide sequence ID" value="NZ_VIGW01000001.1"/>
</dbReference>
<evidence type="ECO:0000256" key="1">
    <source>
        <dbReference type="SAM" id="MobiDB-lite"/>
    </source>
</evidence>
<evidence type="ECO:0000313" key="2">
    <source>
        <dbReference type="EMBL" id="TWS21125.1"/>
    </source>
</evidence>
<proteinExistence type="predicted"/>
<reference evidence="2 3" key="1">
    <citation type="submission" date="2019-06" db="EMBL/GenBank/DDBJ databases">
        <title>Tsukamurella conjunctivitidis sp. nov., Tsukamurella assacharolytica sp. nov. and Tsukamurella sputae sp. nov. isolated from patients with conjunctivitis, bacteraemia (lymphoma) and respiratory infection (sputum) in Hong Kong.</title>
        <authorList>
            <person name="Teng J.L.L."/>
            <person name="Lee H.H."/>
            <person name="Fong J.Y.H."/>
            <person name="Fok K.M.N."/>
            <person name="Lau S.K.P."/>
            <person name="Woo P.C.Y."/>
        </authorList>
    </citation>
    <scope>NUCLEOTIDE SEQUENCE [LARGE SCALE GENOMIC DNA]</scope>
    <source>
        <strain evidence="2 3">HKU71</strain>
    </source>
</reference>
<keyword evidence="3" id="KW-1185">Reference proteome</keyword>
<organism evidence="2 3">
    <name type="scientific">Tsukamurella asaccharolytica</name>
    <dbReference type="NCBI Taxonomy" id="2592067"/>
    <lineage>
        <taxon>Bacteria</taxon>
        <taxon>Bacillati</taxon>
        <taxon>Actinomycetota</taxon>
        <taxon>Actinomycetes</taxon>
        <taxon>Mycobacteriales</taxon>
        <taxon>Tsukamurellaceae</taxon>
        <taxon>Tsukamurella</taxon>
    </lineage>
</organism>
<comment type="caution">
    <text evidence="2">The sequence shown here is derived from an EMBL/GenBank/DDBJ whole genome shotgun (WGS) entry which is preliminary data.</text>
</comment>
<gene>
    <name evidence="2" type="ORF">FK529_00435</name>
</gene>
<protein>
    <submittedName>
        <fullName evidence="2">Uncharacterized protein</fullName>
    </submittedName>
</protein>
<dbReference type="EMBL" id="VIGW01000001">
    <property type="protein sequence ID" value="TWS21125.1"/>
    <property type="molecule type" value="Genomic_DNA"/>
</dbReference>
<sequence length="100" mass="10604">MNDSEGFEHVTWLEAAERSIADIALATAIADEIAELEAAESAAYEEDSMSSELSGTSFPIGAPARLRPAGETVGSTLRSRGRPTVLRRRTAAEPMAARSP</sequence>
<dbReference type="Proteomes" id="UP000317291">
    <property type="component" value="Unassembled WGS sequence"/>
</dbReference>
<evidence type="ECO:0000313" key="3">
    <source>
        <dbReference type="Proteomes" id="UP000317291"/>
    </source>
</evidence>
<feature type="compositionally biased region" description="Basic residues" evidence="1">
    <location>
        <begin position="79"/>
        <end position="89"/>
    </location>
</feature>
<name>A0A5C5RGA9_9ACTN</name>
<dbReference type="AlphaFoldDB" id="A0A5C5RGA9"/>
<feature type="region of interest" description="Disordered" evidence="1">
    <location>
        <begin position="45"/>
        <end position="100"/>
    </location>
</feature>
<accession>A0A5C5RGA9</accession>